<dbReference type="NCBIfam" id="NF007621">
    <property type="entry name" value="PRK10276.1"/>
    <property type="match status" value="1"/>
</dbReference>
<dbReference type="PANTHER" id="PTHR33516:SF2">
    <property type="entry name" value="LEXA REPRESSOR-RELATED"/>
    <property type="match status" value="1"/>
</dbReference>
<reference evidence="10" key="1">
    <citation type="submission" date="2018-02" db="EMBL/GenBank/DDBJ databases">
        <title>Genome sequencing of Solimonas sp. HR-BB.</title>
        <authorList>
            <person name="Lee Y."/>
            <person name="Jeon C.O."/>
        </authorList>
    </citation>
    <scope>NUCLEOTIDE SEQUENCE [LARGE SCALE GENOMIC DNA]</scope>
    <source>
        <strain evidence="10">HR-E</strain>
    </source>
</reference>
<dbReference type="Gene3D" id="2.10.109.10">
    <property type="entry name" value="Umud Fragment, subunit A"/>
    <property type="match status" value="1"/>
</dbReference>
<keyword evidence="3 7" id="KW-0378">Hydrolase</keyword>
<dbReference type="CDD" id="cd06529">
    <property type="entry name" value="S24_LexA-like"/>
    <property type="match status" value="1"/>
</dbReference>
<proteinExistence type="inferred from homology"/>
<dbReference type="InterPro" id="IPR036286">
    <property type="entry name" value="LexA/Signal_pep-like_sf"/>
</dbReference>
<protein>
    <recommendedName>
        <fullName evidence="8">Peptidase S24/S26A/S26B/S26C domain-containing protein</fullName>
    </recommendedName>
</protein>
<dbReference type="OrthoDB" id="9787787at2"/>
<evidence type="ECO:0000313" key="10">
    <source>
        <dbReference type="Proteomes" id="UP000243900"/>
    </source>
</evidence>
<sequence>MNSIYAGSPPQLPLPFFEASIPAGFPSPAADYVERRIDLNERLVHDAAATFFVRAAGESMKDAGIQDGAILVVNSARIAVPGDIVIASVDGRHTVKRLRQVGGRYELHPDNASGRYPVIRVSEELHIFGVVTACIVEFATLNGAR</sequence>
<evidence type="ECO:0000256" key="6">
    <source>
        <dbReference type="ARBA" id="ARBA00023236"/>
    </source>
</evidence>
<dbReference type="GO" id="GO:0016787">
    <property type="term" value="F:hydrolase activity"/>
    <property type="evidence" value="ECO:0007669"/>
    <property type="project" value="UniProtKB-KW"/>
</dbReference>
<dbReference type="InterPro" id="IPR050077">
    <property type="entry name" value="LexA_repressor"/>
</dbReference>
<evidence type="ECO:0000313" key="9">
    <source>
        <dbReference type="EMBL" id="PQA28738.1"/>
    </source>
</evidence>
<accession>A0A2P6AQA3</accession>
<name>A0A2P6AQA3_9GAMM</name>
<organism evidence="9 10">
    <name type="scientific">Amnimonas aquatica</name>
    <dbReference type="NCBI Taxonomy" id="2094561"/>
    <lineage>
        <taxon>Bacteria</taxon>
        <taxon>Pseudomonadati</taxon>
        <taxon>Pseudomonadota</taxon>
        <taxon>Gammaproteobacteria</taxon>
        <taxon>Moraxellales</taxon>
        <taxon>Moraxellaceae</taxon>
        <taxon>Amnimonas</taxon>
    </lineage>
</organism>
<dbReference type="PANTHER" id="PTHR33516">
    <property type="entry name" value="LEXA REPRESSOR"/>
    <property type="match status" value="1"/>
</dbReference>
<dbReference type="GO" id="GO:0009432">
    <property type="term" value="P:SOS response"/>
    <property type="evidence" value="ECO:0007669"/>
    <property type="project" value="UniProtKB-KW"/>
</dbReference>
<dbReference type="InterPro" id="IPR015927">
    <property type="entry name" value="Peptidase_S24_S26A/B/C"/>
</dbReference>
<keyword evidence="6" id="KW-0742">SOS response</keyword>
<dbReference type="InterPro" id="IPR039418">
    <property type="entry name" value="LexA-like"/>
</dbReference>
<keyword evidence="5" id="KW-0234">DNA repair</keyword>
<feature type="domain" description="Peptidase S24/S26A/S26B/S26C" evidence="8">
    <location>
        <begin position="15"/>
        <end position="131"/>
    </location>
</feature>
<evidence type="ECO:0000259" key="8">
    <source>
        <dbReference type="Pfam" id="PF00717"/>
    </source>
</evidence>
<dbReference type="PRINTS" id="PR00726">
    <property type="entry name" value="LEXASERPTASE"/>
</dbReference>
<dbReference type="InterPro" id="IPR006197">
    <property type="entry name" value="Peptidase_S24_LexA"/>
</dbReference>
<comment type="caution">
    <text evidence="9">The sequence shown here is derived from an EMBL/GenBank/DDBJ whole genome shotgun (WGS) entry which is preliminary data.</text>
</comment>
<comment type="similarity">
    <text evidence="1 7">Belongs to the peptidase S24 family.</text>
</comment>
<gene>
    <name evidence="9" type="ORF">C5O18_09780</name>
</gene>
<evidence type="ECO:0000256" key="3">
    <source>
        <dbReference type="ARBA" id="ARBA00022801"/>
    </source>
</evidence>
<evidence type="ECO:0000256" key="2">
    <source>
        <dbReference type="ARBA" id="ARBA00022763"/>
    </source>
</evidence>
<evidence type="ECO:0000256" key="4">
    <source>
        <dbReference type="ARBA" id="ARBA00022813"/>
    </source>
</evidence>
<dbReference type="GO" id="GO:0003677">
    <property type="term" value="F:DNA binding"/>
    <property type="evidence" value="ECO:0007669"/>
    <property type="project" value="InterPro"/>
</dbReference>
<evidence type="ECO:0000256" key="7">
    <source>
        <dbReference type="RuleBase" id="RU003991"/>
    </source>
</evidence>
<dbReference type="EMBL" id="PTQZ01000342">
    <property type="protein sequence ID" value="PQA28738.1"/>
    <property type="molecule type" value="Genomic_DNA"/>
</dbReference>
<keyword evidence="4 7" id="KW-0068">Autocatalytic cleavage</keyword>
<keyword evidence="10" id="KW-1185">Reference proteome</keyword>
<evidence type="ECO:0000256" key="1">
    <source>
        <dbReference type="ARBA" id="ARBA00007484"/>
    </source>
</evidence>
<dbReference type="GO" id="GO:0006281">
    <property type="term" value="P:DNA repair"/>
    <property type="evidence" value="ECO:0007669"/>
    <property type="project" value="UniProtKB-KW"/>
</dbReference>
<dbReference type="Proteomes" id="UP000243900">
    <property type="component" value="Unassembled WGS sequence"/>
</dbReference>
<dbReference type="GO" id="GO:0006355">
    <property type="term" value="P:regulation of DNA-templated transcription"/>
    <property type="evidence" value="ECO:0007669"/>
    <property type="project" value="InterPro"/>
</dbReference>
<dbReference type="Pfam" id="PF00717">
    <property type="entry name" value="Peptidase_S24"/>
    <property type="match status" value="1"/>
</dbReference>
<dbReference type="AlphaFoldDB" id="A0A2P6AQA3"/>
<dbReference type="SUPFAM" id="SSF51306">
    <property type="entry name" value="LexA/Signal peptidase"/>
    <property type="match status" value="1"/>
</dbReference>
<keyword evidence="2" id="KW-0227">DNA damage</keyword>
<evidence type="ECO:0000256" key="5">
    <source>
        <dbReference type="ARBA" id="ARBA00023204"/>
    </source>
</evidence>
<dbReference type="RefSeq" id="WP_105193435.1">
    <property type="nucleotide sequence ID" value="NZ_PTQZ01000342.1"/>
</dbReference>